<dbReference type="PROSITE" id="PS51762">
    <property type="entry name" value="GH16_2"/>
    <property type="match status" value="1"/>
</dbReference>
<dbReference type="Pfam" id="PF06955">
    <property type="entry name" value="XET_C"/>
    <property type="match status" value="1"/>
</dbReference>
<dbReference type="PIRSF" id="PIRSF005604">
    <property type="entry name" value="XET"/>
    <property type="match status" value="1"/>
</dbReference>
<feature type="active site" description="Proton donor" evidence="10">
    <location>
        <position position="111"/>
    </location>
</feature>
<gene>
    <name evidence="14" type="ORF">LTRI10_LOCUS40849</name>
</gene>
<keyword evidence="5" id="KW-0732">Signal</keyword>
<keyword evidence="1 12" id="KW-0134">Cell wall</keyword>
<evidence type="ECO:0000256" key="9">
    <source>
        <dbReference type="ARBA" id="ARBA00023295"/>
    </source>
</evidence>
<evidence type="ECO:0000256" key="6">
    <source>
        <dbReference type="ARBA" id="ARBA00022801"/>
    </source>
</evidence>
<dbReference type="InterPro" id="IPR008264">
    <property type="entry name" value="Beta_glucanase"/>
</dbReference>
<comment type="subcellular location">
    <subcellularLocation>
        <location evidence="12">Secreted</location>
        <location evidence="12">Cell wall</location>
    </subcellularLocation>
    <subcellularLocation>
        <location evidence="12">Secreted</location>
        <location evidence="12">Extracellular space</location>
        <location evidence="12">Apoplast</location>
    </subcellularLocation>
</comment>
<dbReference type="EMBL" id="OZ034820">
    <property type="protein sequence ID" value="CAL1400740.1"/>
    <property type="molecule type" value="Genomic_DNA"/>
</dbReference>
<dbReference type="GO" id="GO:0004553">
    <property type="term" value="F:hydrolase activity, hydrolyzing O-glycosyl compounds"/>
    <property type="evidence" value="ECO:0007669"/>
    <property type="project" value="InterPro"/>
</dbReference>
<keyword evidence="7" id="KW-1015">Disulfide bond</keyword>
<dbReference type="GO" id="GO:0042546">
    <property type="term" value="P:cell wall biogenesis"/>
    <property type="evidence" value="ECO:0007669"/>
    <property type="project" value="InterPro"/>
</dbReference>
<evidence type="ECO:0000256" key="10">
    <source>
        <dbReference type="PIRSR" id="PIRSR005604-1"/>
    </source>
</evidence>
<keyword evidence="2 12" id="KW-0052">Apoplast</keyword>
<evidence type="ECO:0000256" key="2">
    <source>
        <dbReference type="ARBA" id="ARBA00022523"/>
    </source>
</evidence>
<evidence type="ECO:0000256" key="3">
    <source>
        <dbReference type="ARBA" id="ARBA00022525"/>
    </source>
</evidence>
<dbReference type="InterPro" id="IPR008263">
    <property type="entry name" value="GH16_AS"/>
</dbReference>
<evidence type="ECO:0000256" key="8">
    <source>
        <dbReference type="ARBA" id="ARBA00023180"/>
    </source>
</evidence>
<dbReference type="InterPro" id="IPR013320">
    <property type="entry name" value="ConA-like_dom_sf"/>
</dbReference>
<dbReference type="GO" id="GO:0016762">
    <property type="term" value="F:xyloglucan:xyloglucosyl transferase activity"/>
    <property type="evidence" value="ECO:0007669"/>
    <property type="project" value="UniProtKB-EC"/>
</dbReference>
<evidence type="ECO:0000256" key="4">
    <source>
        <dbReference type="ARBA" id="ARBA00022679"/>
    </source>
</evidence>
<evidence type="ECO:0000256" key="11">
    <source>
        <dbReference type="PIRSR" id="PIRSR005604-2"/>
    </source>
</evidence>
<dbReference type="InterPro" id="IPR000757">
    <property type="entry name" value="Beta-glucanase-like"/>
</dbReference>
<dbReference type="InterPro" id="IPR010713">
    <property type="entry name" value="XET_C"/>
</dbReference>
<comment type="PTM">
    <text evidence="12">Contains at least one intrachain disulfide bond essential for its enzymatic activity.</text>
</comment>
<dbReference type="GO" id="GO:0048046">
    <property type="term" value="C:apoplast"/>
    <property type="evidence" value="ECO:0007669"/>
    <property type="project" value="UniProtKB-SubCell"/>
</dbReference>
<comment type="similarity">
    <text evidence="12">Belongs to the glycosyl hydrolase 16 family.</text>
</comment>
<dbReference type="FunFam" id="2.60.120.200:FF:000025">
    <property type="entry name" value="Xyloglucan endotransglucosylase/hydrolase"/>
    <property type="match status" value="1"/>
</dbReference>
<keyword evidence="15" id="KW-1185">Reference proteome</keyword>
<dbReference type="AlphaFoldDB" id="A0AAV2FQX5"/>
<keyword evidence="3 12" id="KW-0964">Secreted</keyword>
<feature type="domain" description="GH16" evidence="13">
    <location>
        <begin position="1"/>
        <end position="221"/>
    </location>
</feature>
<dbReference type="SUPFAM" id="SSF49899">
    <property type="entry name" value="Concanavalin A-like lectins/glucanases"/>
    <property type="match status" value="1"/>
</dbReference>
<dbReference type="Proteomes" id="UP001497516">
    <property type="component" value="Chromosome 7"/>
</dbReference>
<dbReference type="GO" id="GO:0010411">
    <property type="term" value="P:xyloglucan metabolic process"/>
    <property type="evidence" value="ECO:0007669"/>
    <property type="project" value="InterPro"/>
</dbReference>
<dbReference type="PANTHER" id="PTHR31062">
    <property type="entry name" value="XYLOGLUCAN ENDOTRANSGLUCOSYLASE/HYDROLASE PROTEIN 8-RELATED"/>
    <property type="match status" value="1"/>
</dbReference>
<sequence length="284" mass="32811">MGESIWIRERLSPYSPLLILITISSLLACCGANFHRDVDVTWGHDHANISDDGRLLTLTLDRLSGAGFQSKKAYLFGKFDVEMKLPPGNTAGIVTTFYLTTAEKHEEIDLEFLGNLTDDPYTLHTNVYTHEVGHREQEFSLWFDPRQDFHKYTILWNPLIIIVFVDDIPVRVFNNREAVGVPYPNTKPMKIKASIWNGEKWATRGGLVKTDWNEAPFTASYRNLEIQTMAGSVGRKNRPQWPLTQGLDKAGKKLLRWVRQTHMIYNYCHDPKRHPRECRHFIDI</sequence>
<evidence type="ECO:0000256" key="12">
    <source>
        <dbReference type="RuleBase" id="RU361120"/>
    </source>
</evidence>
<keyword evidence="8" id="KW-0325">Glycoprotein</keyword>
<dbReference type="InterPro" id="IPR016455">
    <property type="entry name" value="XTH"/>
</dbReference>
<evidence type="ECO:0000259" key="13">
    <source>
        <dbReference type="PROSITE" id="PS51762"/>
    </source>
</evidence>
<reference evidence="14 15" key="1">
    <citation type="submission" date="2024-04" db="EMBL/GenBank/DDBJ databases">
        <authorList>
            <person name="Fracassetti M."/>
        </authorList>
    </citation>
    <scope>NUCLEOTIDE SEQUENCE [LARGE SCALE GENOMIC DNA]</scope>
</reference>
<evidence type="ECO:0000313" key="15">
    <source>
        <dbReference type="Proteomes" id="UP001497516"/>
    </source>
</evidence>
<evidence type="ECO:0000256" key="5">
    <source>
        <dbReference type="ARBA" id="ARBA00022729"/>
    </source>
</evidence>
<dbReference type="GO" id="GO:0071555">
    <property type="term" value="P:cell wall organization"/>
    <property type="evidence" value="ECO:0007669"/>
    <property type="project" value="UniProtKB-KW"/>
</dbReference>
<protein>
    <recommendedName>
        <fullName evidence="12">Xyloglucan endotransglucosylase/hydrolase</fullName>
        <ecNumber evidence="12">2.4.1.207</ecNumber>
    </recommendedName>
</protein>
<dbReference type="Pfam" id="PF00722">
    <property type="entry name" value="Glyco_hydro_16"/>
    <property type="match status" value="1"/>
</dbReference>
<keyword evidence="12" id="KW-0961">Cell wall biogenesis/degradation</keyword>
<comment type="function">
    <text evidence="12">Catalyzes xyloglucan endohydrolysis (XEH) and/or endotransglycosylation (XET). Cleaves and religates xyloglucan polymers, an essential constituent of the primary cell wall, and thereby participates in cell wall construction of growing tissues.</text>
</comment>
<feature type="glycosylation site" description="N-linked (GlcNAc...) asparagine" evidence="11">
    <location>
        <position position="115"/>
    </location>
</feature>
<feature type="active site" description="Nucleophile" evidence="10">
    <location>
        <position position="107"/>
    </location>
</feature>
<dbReference type="EC" id="2.4.1.207" evidence="12"/>
<accession>A0AAV2FQX5</accession>
<organism evidence="14 15">
    <name type="scientific">Linum trigynum</name>
    <dbReference type="NCBI Taxonomy" id="586398"/>
    <lineage>
        <taxon>Eukaryota</taxon>
        <taxon>Viridiplantae</taxon>
        <taxon>Streptophyta</taxon>
        <taxon>Embryophyta</taxon>
        <taxon>Tracheophyta</taxon>
        <taxon>Spermatophyta</taxon>
        <taxon>Magnoliopsida</taxon>
        <taxon>eudicotyledons</taxon>
        <taxon>Gunneridae</taxon>
        <taxon>Pentapetalae</taxon>
        <taxon>rosids</taxon>
        <taxon>fabids</taxon>
        <taxon>Malpighiales</taxon>
        <taxon>Linaceae</taxon>
        <taxon>Linum</taxon>
    </lineage>
</organism>
<dbReference type="Gene3D" id="2.60.120.200">
    <property type="match status" value="1"/>
</dbReference>
<dbReference type="PROSITE" id="PS01034">
    <property type="entry name" value="GH16_1"/>
    <property type="match status" value="1"/>
</dbReference>
<evidence type="ECO:0000256" key="7">
    <source>
        <dbReference type="ARBA" id="ARBA00023157"/>
    </source>
</evidence>
<dbReference type="PRINTS" id="PR00737">
    <property type="entry name" value="GLHYDRLASE16"/>
</dbReference>
<proteinExistence type="inferred from homology"/>
<dbReference type="InterPro" id="IPR044791">
    <property type="entry name" value="Beta-glucanase/XTH"/>
</dbReference>
<keyword evidence="6 12" id="KW-0378">Hydrolase</keyword>
<name>A0AAV2FQX5_9ROSI</name>
<evidence type="ECO:0000256" key="1">
    <source>
        <dbReference type="ARBA" id="ARBA00022512"/>
    </source>
</evidence>
<evidence type="ECO:0000313" key="14">
    <source>
        <dbReference type="EMBL" id="CAL1400740.1"/>
    </source>
</evidence>
<keyword evidence="4 12" id="KW-0808">Transferase</keyword>
<keyword evidence="9 12" id="KW-0326">Glycosidase</keyword>